<name>A0A9D1WIC1_9FIRM</name>
<dbReference type="EMBL" id="DXEX01000142">
    <property type="protein sequence ID" value="HIX59352.1"/>
    <property type="molecule type" value="Genomic_DNA"/>
</dbReference>
<feature type="domain" description="DUF362" evidence="1">
    <location>
        <begin position="38"/>
        <end position="230"/>
    </location>
</feature>
<protein>
    <submittedName>
        <fullName evidence="2">DUF362 domain-containing protein</fullName>
    </submittedName>
</protein>
<evidence type="ECO:0000313" key="3">
    <source>
        <dbReference type="Proteomes" id="UP000886817"/>
    </source>
</evidence>
<dbReference type="InterPro" id="IPR007160">
    <property type="entry name" value="DUF362"/>
</dbReference>
<gene>
    <name evidence="2" type="ORF">IAA45_06510</name>
</gene>
<evidence type="ECO:0000313" key="2">
    <source>
        <dbReference type="EMBL" id="HIX59352.1"/>
    </source>
</evidence>
<dbReference type="Pfam" id="PF04015">
    <property type="entry name" value="DUF362"/>
    <property type="match status" value="1"/>
</dbReference>
<proteinExistence type="predicted"/>
<organism evidence="2 3">
    <name type="scientific">Candidatus Blautia gallistercoris</name>
    <dbReference type="NCBI Taxonomy" id="2838490"/>
    <lineage>
        <taxon>Bacteria</taxon>
        <taxon>Bacillati</taxon>
        <taxon>Bacillota</taxon>
        <taxon>Clostridia</taxon>
        <taxon>Lachnospirales</taxon>
        <taxon>Lachnospiraceae</taxon>
        <taxon>Blautia</taxon>
    </lineage>
</organism>
<reference evidence="2" key="1">
    <citation type="journal article" date="2021" name="PeerJ">
        <title>Extensive microbial diversity within the chicken gut microbiome revealed by metagenomics and culture.</title>
        <authorList>
            <person name="Gilroy R."/>
            <person name="Ravi A."/>
            <person name="Getino M."/>
            <person name="Pursley I."/>
            <person name="Horton D.L."/>
            <person name="Alikhan N.F."/>
            <person name="Baker D."/>
            <person name="Gharbi K."/>
            <person name="Hall N."/>
            <person name="Watson M."/>
            <person name="Adriaenssens E.M."/>
            <person name="Foster-Nyarko E."/>
            <person name="Jarju S."/>
            <person name="Secka A."/>
            <person name="Antonio M."/>
            <person name="Oren A."/>
            <person name="Chaudhuri R.R."/>
            <person name="La Ragione R."/>
            <person name="Hildebrand F."/>
            <person name="Pallen M.J."/>
        </authorList>
    </citation>
    <scope>NUCLEOTIDE SEQUENCE</scope>
    <source>
        <strain evidence="2">ChiSjej1B19-8411</strain>
    </source>
</reference>
<dbReference type="AlphaFoldDB" id="A0A9D1WIC1"/>
<sequence>MKRNEILMIHGTNYKEMTKNLLETADLEGHIPDRNCRIGIKPNLLAPTEASWGATTHPEIVAGILEYLQERGMRNLVMLEGSWVGDRTEEALAVCGYRELSERYQVKFIDTQKDGYQSYDCQGMKLNICDSAKKIDFLINVPVLKGHCQTRITCALKNLKGLIPNKEKRRFHSLGLHRPIAHLAAAIPQGFVVVDNICGDLDFEDGGNPVVMNRILAGVDPVLIDAYVCDLLHYKKEDVPYLVMAEQLGVGCGDIRTARIRSCNEPEQEIAVRRREKVVEVQDKVEEVESCSACYGYLIPALAMLKEEGLLDQLHEKICIGQGYRGKEGCLGVGNCTRGFLYSLEGCPPTETQIYEFLKKYLQHSSAKKTLK</sequence>
<accession>A0A9D1WIC1</accession>
<reference evidence="2" key="2">
    <citation type="submission" date="2021-04" db="EMBL/GenBank/DDBJ databases">
        <authorList>
            <person name="Gilroy R."/>
        </authorList>
    </citation>
    <scope>NUCLEOTIDE SEQUENCE</scope>
    <source>
        <strain evidence="2">ChiSjej1B19-8411</strain>
    </source>
</reference>
<comment type="caution">
    <text evidence="2">The sequence shown here is derived from an EMBL/GenBank/DDBJ whole genome shotgun (WGS) entry which is preliminary data.</text>
</comment>
<evidence type="ECO:0000259" key="1">
    <source>
        <dbReference type="Pfam" id="PF04015"/>
    </source>
</evidence>
<dbReference type="Proteomes" id="UP000886817">
    <property type="component" value="Unassembled WGS sequence"/>
</dbReference>